<dbReference type="AlphaFoldDB" id="Q0A9H4"/>
<evidence type="ECO:0000313" key="3">
    <source>
        <dbReference type="EMBL" id="ABI56513.1"/>
    </source>
</evidence>
<keyword evidence="4" id="KW-1185">Reference proteome</keyword>
<evidence type="ECO:0000256" key="2">
    <source>
        <dbReference type="SAM" id="SignalP"/>
    </source>
</evidence>
<dbReference type="EMBL" id="CP000453">
    <property type="protein sequence ID" value="ABI56513.1"/>
    <property type="molecule type" value="Genomic_DNA"/>
</dbReference>
<sequence length="200" mass="22237">MTIIETMKSRMARAGMVAAVCGALALGTGVAGTAMAQQQGGQGMEQAQQAQMRLQEIHQQLGELQQQTLEDNAGLRQEQEDLEEMAVTTMESMGHDPRGNIERLEELRDQLQAAEGDPEQQQSLFEAFQEERMALEEAQRDAMEDEAFMEAQQDFQDNLLAAMRADHPETDDLIAEFEEIQQEMMQMQQQGGGMQGGGIQ</sequence>
<feature type="chain" id="PRO_5004167885" evidence="2">
    <location>
        <begin position="37"/>
        <end position="200"/>
    </location>
</feature>
<accession>Q0A9H4</accession>
<keyword evidence="1" id="KW-0175">Coiled coil</keyword>
<reference evidence="4" key="1">
    <citation type="submission" date="2006-08" db="EMBL/GenBank/DDBJ databases">
        <title>Complete sequence of Alkalilimnicola ehrilichei MLHE-1.</title>
        <authorList>
            <person name="Copeland A."/>
            <person name="Lucas S."/>
            <person name="Lapidus A."/>
            <person name="Barry K."/>
            <person name="Detter J.C."/>
            <person name="Glavina del Rio T."/>
            <person name="Hammon N."/>
            <person name="Israni S."/>
            <person name="Dalin E."/>
            <person name="Tice H."/>
            <person name="Pitluck S."/>
            <person name="Sims D."/>
            <person name="Brettin T."/>
            <person name="Bruce D."/>
            <person name="Han C."/>
            <person name="Tapia R."/>
            <person name="Gilna P."/>
            <person name="Schmutz J."/>
            <person name="Larimer F."/>
            <person name="Land M."/>
            <person name="Hauser L."/>
            <person name="Kyrpides N."/>
            <person name="Mikhailova N."/>
            <person name="Oremland R.S."/>
            <person name="Hoeft S.E."/>
            <person name="Switzer-Blum J."/>
            <person name="Kulp T."/>
            <person name="King G."/>
            <person name="Tabita R."/>
            <person name="Witte B."/>
            <person name="Santini J.M."/>
            <person name="Basu P."/>
            <person name="Hollibaugh J.T."/>
            <person name="Xie G."/>
            <person name="Stolz J.F."/>
            <person name="Richardson P."/>
        </authorList>
    </citation>
    <scope>NUCLEOTIDE SEQUENCE [LARGE SCALE GENOMIC DNA]</scope>
    <source>
        <strain evidence="4">ATCC BAA-1101 / DSM 17681 / MLHE-1</strain>
    </source>
</reference>
<dbReference type="OrthoDB" id="9895239at2"/>
<organism evidence="3 4">
    <name type="scientific">Alkalilimnicola ehrlichii (strain ATCC BAA-1101 / DSM 17681 / MLHE-1)</name>
    <dbReference type="NCBI Taxonomy" id="187272"/>
    <lineage>
        <taxon>Bacteria</taxon>
        <taxon>Pseudomonadati</taxon>
        <taxon>Pseudomonadota</taxon>
        <taxon>Gammaproteobacteria</taxon>
        <taxon>Chromatiales</taxon>
        <taxon>Ectothiorhodospiraceae</taxon>
        <taxon>Alkalilimnicola</taxon>
    </lineage>
</organism>
<gene>
    <name evidence="3" type="ordered locus">Mlg_1164</name>
</gene>
<evidence type="ECO:0000256" key="1">
    <source>
        <dbReference type="SAM" id="Coils"/>
    </source>
</evidence>
<dbReference type="HOGENOM" id="CLU_1363825_0_0_6"/>
<dbReference type="RefSeq" id="WP_011628908.1">
    <property type="nucleotide sequence ID" value="NC_008340.1"/>
</dbReference>
<dbReference type="Proteomes" id="UP000001962">
    <property type="component" value="Chromosome"/>
</dbReference>
<protein>
    <submittedName>
        <fullName evidence="3">Uncharacterized protein</fullName>
    </submittedName>
</protein>
<name>Q0A9H4_ALKEH</name>
<keyword evidence="2" id="KW-0732">Signal</keyword>
<evidence type="ECO:0000313" key="4">
    <source>
        <dbReference type="Proteomes" id="UP000001962"/>
    </source>
</evidence>
<dbReference type="KEGG" id="aeh:Mlg_1164"/>
<feature type="signal peptide" evidence="2">
    <location>
        <begin position="1"/>
        <end position="36"/>
    </location>
</feature>
<feature type="coiled-coil region" evidence="1">
    <location>
        <begin position="47"/>
        <end position="85"/>
    </location>
</feature>
<proteinExistence type="predicted"/>